<name>A0A812Q629_SYMPI</name>
<organism evidence="3 4">
    <name type="scientific">Symbiodinium pilosum</name>
    <name type="common">Dinoflagellate</name>
    <dbReference type="NCBI Taxonomy" id="2952"/>
    <lineage>
        <taxon>Eukaryota</taxon>
        <taxon>Sar</taxon>
        <taxon>Alveolata</taxon>
        <taxon>Dinophyceae</taxon>
        <taxon>Suessiales</taxon>
        <taxon>Symbiodiniaceae</taxon>
        <taxon>Symbiodinium</taxon>
    </lineage>
</organism>
<dbReference type="SUPFAM" id="SSF54791">
    <property type="entry name" value="Eukaryotic type KH-domain (KH-domain type I)"/>
    <property type="match status" value="1"/>
</dbReference>
<dbReference type="CDD" id="cd00105">
    <property type="entry name" value="KH-I"/>
    <property type="match status" value="1"/>
</dbReference>
<keyword evidence="1" id="KW-0694">RNA-binding</keyword>
<dbReference type="EMBL" id="CAJNIZ010016467">
    <property type="protein sequence ID" value="CAE7386458.1"/>
    <property type="molecule type" value="Genomic_DNA"/>
</dbReference>
<evidence type="ECO:0000313" key="3">
    <source>
        <dbReference type="EMBL" id="CAE7386458.1"/>
    </source>
</evidence>
<evidence type="ECO:0000313" key="4">
    <source>
        <dbReference type="Proteomes" id="UP000649617"/>
    </source>
</evidence>
<comment type="caution">
    <text evidence="3">The sequence shown here is derived from an EMBL/GenBank/DDBJ whole genome shotgun (WGS) entry which is preliminary data.</text>
</comment>
<dbReference type="InterPro" id="IPR036612">
    <property type="entry name" value="KH_dom_type_1_sf"/>
</dbReference>
<keyword evidence="4" id="KW-1185">Reference proteome</keyword>
<dbReference type="InterPro" id="IPR004088">
    <property type="entry name" value="KH_dom_type_1"/>
</dbReference>
<dbReference type="PROSITE" id="PS50084">
    <property type="entry name" value="KH_TYPE_1"/>
    <property type="match status" value="1"/>
</dbReference>
<gene>
    <name evidence="3" type="ORF">SPIL2461_LOCUS9463</name>
</gene>
<evidence type="ECO:0000256" key="1">
    <source>
        <dbReference type="PROSITE-ProRule" id="PRU00117"/>
    </source>
</evidence>
<sequence>VQFEIPQAKVGLVVGKGGAVLSAIKSYSKAECFIEQRTPDQELRLLFAVDTSLPGLNL</sequence>
<dbReference type="Proteomes" id="UP000649617">
    <property type="component" value="Unassembled WGS sequence"/>
</dbReference>
<reference evidence="3" key="1">
    <citation type="submission" date="2021-02" db="EMBL/GenBank/DDBJ databases">
        <authorList>
            <person name="Dougan E. K."/>
            <person name="Rhodes N."/>
            <person name="Thang M."/>
            <person name="Chan C."/>
        </authorList>
    </citation>
    <scope>NUCLEOTIDE SEQUENCE</scope>
</reference>
<dbReference type="GO" id="GO:0003723">
    <property type="term" value="F:RNA binding"/>
    <property type="evidence" value="ECO:0007669"/>
    <property type="project" value="UniProtKB-UniRule"/>
</dbReference>
<evidence type="ECO:0000259" key="2">
    <source>
        <dbReference type="Pfam" id="PF00013"/>
    </source>
</evidence>
<feature type="domain" description="K Homology" evidence="2">
    <location>
        <begin position="2"/>
        <end position="38"/>
    </location>
</feature>
<dbReference type="Pfam" id="PF00013">
    <property type="entry name" value="KH_1"/>
    <property type="match status" value="1"/>
</dbReference>
<feature type="non-terminal residue" evidence="3">
    <location>
        <position position="1"/>
    </location>
</feature>
<dbReference type="AlphaFoldDB" id="A0A812Q629"/>
<protein>
    <recommendedName>
        <fullName evidence="2">K Homology domain-containing protein</fullName>
    </recommendedName>
</protein>
<dbReference type="Gene3D" id="3.30.1370.10">
    <property type="entry name" value="K Homology domain, type 1"/>
    <property type="match status" value="1"/>
</dbReference>
<accession>A0A812Q629</accession>
<proteinExistence type="predicted"/>